<dbReference type="EMBL" id="BAABME010006502">
    <property type="protein sequence ID" value="GAA0168525.1"/>
    <property type="molecule type" value="Genomic_DNA"/>
</dbReference>
<evidence type="ECO:0000313" key="3">
    <source>
        <dbReference type="Proteomes" id="UP001454036"/>
    </source>
</evidence>
<reference evidence="2 3" key="1">
    <citation type="submission" date="2024-01" db="EMBL/GenBank/DDBJ databases">
        <title>The complete chloroplast genome sequence of Lithospermum erythrorhizon: insights into the phylogenetic relationship among Boraginaceae species and the maternal lineages of purple gromwells.</title>
        <authorList>
            <person name="Okada T."/>
            <person name="Watanabe K."/>
        </authorList>
    </citation>
    <scope>NUCLEOTIDE SEQUENCE [LARGE SCALE GENOMIC DNA]</scope>
</reference>
<comment type="caution">
    <text evidence="2">The sequence shown here is derived from an EMBL/GenBank/DDBJ whole genome shotgun (WGS) entry which is preliminary data.</text>
</comment>
<evidence type="ECO:0000256" key="1">
    <source>
        <dbReference type="SAM" id="MobiDB-lite"/>
    </source>
</evidence>
<accession>A0AAV3QY65</accession>
<evidence type="ECO:0000313" key="2">
    <source>
        <dbReference type="EMBL" id="GAA0168525.1"/>
    </source>
</evidence>
<protein>
    <submittedName>
        <fullName evidence="2">Uncharacterized protein</fullName>
    </submittedName>
</protein>
<feature type="region of interest" description="Disordered" evidence="1">
    <location>
        <begin position="1"/>
        <end position="35"/>
    </location>
</feature>
<feature type="compositionally biased region" description="Basic and acidic residues" evidence="1">
    <location>
        <begin position="1"/>
        <end position="11"/>
    </location>
</feature>
<proteinExistence type="predicted"/>
<dbReference type="Proteomes" id="UP001454036">
    <property type="component" value="Unassembled WGS sequence"/>
</dbReference>
<keyword evidence="3" id="KW-1185">Reference proteome</keyword>
<sequence length="140" mass="15731">MTIKTPPEKQKATPQSGERYPGYTRPSKKRGMKMENDSKLGAIGLEEQVKATSDELKEVNLGTTEHARPTYVNALLILAAEAEYIALLTEFRYAFAWTYTEMPALDPKVAMHHLAMKKGARPVKQGQRRFQPELVPSIEA</sequence>
<dbReference type="AlphaFoldDB" id="A0AAV3QY65"/>
<organism evidence="2 3">
    <name type="scientific">Lithospermum erythrorhizon</name>
    <name type="common">Purple gromwell</name>
    <name type="synonym">Lithospermum officinale var. erythrorhizon</name>
    <dbReference type="NCBI Taxonomy" id="34254"/>
    <lineage>
        <taxon>Eukaryota</taxon>
        <taxon>Viridiplantae</taxon>
        <taxon>Streptophyta</taxon>
        <taxon>Embryophyta</taxon>
        <taxon>Tracheophyta</taxon>
        <taxon>Spermatophyta</taxon>
        <taxon>Magnoliopsida</taxon>
        <taxon>eudicotyledons</taxon>
        <taxon>Gunneridae</taxon>
        <taxon>Pentapetalae</taxon>
        <taxon>asterids</taxon>
        <taxon>lamiids</taxon>
        <taxon>Boraginales</taxon>
        <taxon>Boraginaceae</taxon>
        <taxon>Boraginoideae</taxon>
        <taxon>Lithospermeae</taxon>
        <taxon>Lithospermum</taxon>
    </lineage>
</organism>
<name>A0AAV3QY65_LITER</name>
<gene>
    <name evidence="2" type="ORF">LIER_23226</name>
</gene>